<evidence type="ECO:0000313" key="7">
    <source>
        <dbReference type="EMBL" id="CAF1063313.1"/>
    </source>
</evidence>
<comment type="similarity">
    <text evidence="2">Belongs to the prokaryotic/mitochondrial release factor family.</text>
</comment>
<feature type="domain" description="Prokaryotic-type class I peptide chain release factors" evidence="6">
    <location>
        <begin position="33"/>
        <end position="136"/>
    </location>
</feature>
<dbReference type="SUPFAM" id="SSF75620">
    <property type="entry name" value="Release factor"/>
    <property type="match status" value="1"/>
</dbReference>
<dbReference type="PANTHER" id="PTHR46203:SF1">
    <property type="entry name" value="MITOCHONDRIAL TRANSLATION RELEASE FACTOR IN RESCUE"/>
    <property type="match status" value="1"/>
</dbReference>
<protein>
    <recommendedName>
        <fullName evidence="6">Prokaryotic-type class I peptide chain release factors domain-containing protein</fullName>
    </recommendedName>
</protein>
<name>A0A814LA66_9BILA</name>
<dbReference type="InterPro" id="IPR052405">
    <property type="entry name" value="Mito_Transl_Release_Factor"/>
</dbReference>
<sequence length="140" mass="16493">MPIKCIKINVFQPIEHFSPEHRRFLKEPTFPPLNEEEIREIYAKGSGPGGQKLNKATNRCQLKHLPTGIIVTSHHTRSLEENRKIARKLLQQKLDLLNNKESSYLTQLAKLKQEEKLVRTKRSIENLKRKKQFKQEEELE</sequence>
<keyword evidence="8" id="KW-1185">Reference proteome</keyword>
<keyword evidence="5" id="KW-0175">Coiled coil</keyword>
<proteinExistence type="inferred from homology"/>
<evidence type="ECO:0000313" key="8">
    <source>
        <dbReference type="Proteomes" id="UP000663879"/>
    </source>
</evidence>
<comment type="caution">
    <text evidence="7">The sequence shown here is derived from an EMBL/GenBank/DDBJ whole genome shotgun (WGS) entry which is preliminary data.</text>
</comment>
<organism evidence="7 8">
    <name type="scientific">Brachionus calyciflorus</name>
    <dbReference type="NCBI Taxonomy" id="104777"/>
    <lineage>
        <taxon>Eukaryota</taxon>
        <taxon>Metazoa</taxon>
        <taxon>Spiralia</taxon>
        <taxon>Gnathifera</taxon>
        <taxon>Rotifera</taxon>
        <taxon>Eurotatoria</taxon>
        <taxon>Monogononta</taxon>
        <taxon>Pseudotrocha</taxon>
        <taxon>Ploima</taxon>
        <taxon>Brachionidae</taxon>
        <taxon>Brachionus</taxon>
    </lineage>
</organism>
<evidence type="ECO:0000256" key="3">
    <source>
        <dbReference type="ARBA" id="ARBA00022946"/>
    </source>
</evidence>
<accession>A0A814LA66</accession>
<evidence type="ECO:0000256" key="2">
    <source>
        <dbReference type="ARBA" id="ARBA00010835"/>
    </source>
</evidence>
<dbReference type="PANTHER" id="PTHR46203">
    <property type="entry name" value="PROBABLE PEPTIDE CHAIN RELEASE FACTOR C12ORF65"/>
    <property type="match status" value="1"/>
</dbReference>
<evidence type="ECO:0000259" key="6">
    <source>
        <dbReference type="Pfam" id="PF00472"/>
    </source>
</evidence>
<dbReference type="GO" id="GO:0003747">
    <property type="term" value="F:translation release factor activity"/>
    <property type="evidence" value="ECO:0007669"/>
    <property type="project" value="InterPro"/>
</dbReference>
<evidence type="ECO:0000256" key="4">
    <source>
        <dbReference type="ARBA" id="ARBA00023128"/>
    </source>
</evidence>
<dbReference type="InterPro" id="IPR045853">
    <property type="entry name" value="Pep_chain_release_fac_I_sf"/>
</dbReference>
<dbReference type="OrthoDB" id="277888at2759"/>
<gene>
    <name evidence="7" type="ORF">OXX778_LOCUS19386</name>
</gene>
<evidence type="ECO:0000256" key="5">
    <source>
        <dbReference type="SAM" id="Coils"/>
    </source>
</evidence>
<dbReference type="EMBL" id="CAJNOC010005830">
    <property type="protein sequence ID" value="CAF1063313.1"/>
    <property type="molecule type" value="Genomic_DNA"/>
</dbReference>
<keyword evidence="4" id="KW-0496">Mitochondrion</keyword>
<dbReference type="Pfam" id="PF00472">
    <property type="entry name" value="RF-1"/>
    <property type="match status" value="1"/>
</dbReference>
<reference evidence="7" key="1">
    <citation type="submission" date="2021-02" db="EMBL/GenBank/DDBJ databases">
        <authorList>
            <person name="Nowell W R."/>
        </authorList>
    </citation>
    <scope>NUCLEOTIDE SEQUENCE</scope>
    <source>
        <strain evidence="7">Ploen Becks lab</strain>
    </source>
</reference>
<keyword evidence="3" id="KW-0809">Transit peptide</keyword>
<evidence type="ECO:0000256" key="1">
    <source>
        <dbReference type="ARBA" id="ARBA00004173"/>
    </source>
</evidence>
<dbReference type="InterPro" id="IPR000352">
    <property type="entry name" value="Pep_chain_release_fac_I"/>
</dbReference>
<dbReference type="Gene3D" id="3.30.160.20">
    <property type="match status" value="1"/>
</dbReference>
<comment type="subcellular location">
    <subcellularLocation>
        <location evidence="1">Mitochondrion</location>
    </subcellularLocation>
</comment>
<feature type="coiled-coil region" evidence="5">
    <location>
        <begin position="94"/>
        <end position="137"/>
    </location>
</feature>
<dbReference type="GO" id="GO:0005739">
    <property type="term" value="C:mitochondrion"/>
    <property type="evidence" value="ECO:0007669"/>
    <property type="project" value="UniProtKB-SubCell"/>
</dbReference>
<dbReference type="Proteomes" id="UP000663879">
    <property type="component" value="Unassembled WGS sequence"/>
</dbReference>
<dbReference type="AlphaFoldDB" id="A0A814LA66"/>